<dbReference type="InterPro" id="IPR000182">
    <property type="entry name" value="GNAT_dom"/>
</dbReference>
<keyword evidence="3" id="KW-1185">Reference proteome</keyword>
<gene>
    <name evidence="2" type="ORF">N6H18_12220</name>
</gene>
<proteinExistence type="predicted"/>
<dbReference type="CDD" id="cd04301">
    <property type="entry name" value="NAT_SF"/>
    <property type="match status" value="1"/>
</dbReference>
<dbReference type="RefSeq" id="WP_262308559.1">
    <property type="nucleotide sequence ID" value="NZ_CP106679.1"/>
</dbReference>
<name>A0ABY6CKS3_9BACT</name>
<organism evidence="2 3">
    <name type="scientific">Reichenbachiella agarivorans</name>
    <dbReference type="NCBI Taxonomy" id="2979464"/>
    <lineage>
        <taxon>Bacteria</taxon>
        <taxon>Pseudomonadati</taxon>
        <taxon>Bacteroidota</taxon>
        <taxon>Cytophagia</taxon>
        <taxon>Cytophagales</taxon>
        <taxon>Reichenbachiellaceae</taxon>
        <taxon>Reichenbachiella</taxon>
    </lineage>
</organism>
<protein>
    <submittedName>
        <fullName evidence="2">GNAT family N-acetyltransferase</fullName>
    </submittedName>
</protein>
<dbReference type="Proteomes" id="UP001065174">
    <property type="component" value="Chromosome"/>
</dbReference>
<dbReference type="PROSITE" id="PS51186">
    <property type="entry name" value="GNAT"/>
    <property type="match status" value="1"/>
</dbReference>
<reference evidence="2" key="1">
    <citation type="submission" date="2022-09" db="EMBL/GenBank/DDBJ databases">
        <title>Comparative genomics and taxonomic characterization of three novel marine species of genus Reichenbachiella exhibiting antioxidant and polysaccharide degradation activities.</title>
        <authorList>
            <person name="Muhammad N."/>
            <person name="Lee Y.-J."/>
            <person name="Ko J."/>
            <person name="Kim S.-G."/>
        </authorList>
    </citation>
    <scope>NUCLEOTIDE SEQUENCE</scope>
    <source>
        <strain evidence="2">BKB1-1</strain>
    </source>
</reference>
<evidence type="ECO:0000313" key="3">
    <source>
        <dbReference type="Proteomes" id="UP001065174"/>
    </source>
</evidence>
<feature type="domain" description="N-acetyltransferase" evidence="1">
    <location>
        <begin position="9"/>
        <end position="166"/>
    </location>
</feature>
<dbReference type="InterPro" id="IPR016181">
    <property type="entry name" value="Acyl_CoA_acyltransferase"/>
</dbReference>
<dbReference type="EMBL" id="CP106679">
    <property type="protein sequence ID" value="UXP31115.1"/>
    <property type="molecule type" value="Genomic_DNA"/>
</dbReference>
<evidence type="ECO:0000259" key="1">
    <source>
        <dbReference type="PROSITE" id="PS51186"/>
    </source>
</evidence>
<sequence length="173" mass="19779">MDGLSFVIADTEETLEAVERLAYEIWNEHFPSIIGQAQVDYMLEKFSSLAAMQNFQKEGYMFYIMKSESHHLGYFSYKLEKKMLILSKLYVHADHRGKGIARETMKFMGAIAKKEGKLTVRLTVNRDNLGSIQAYEKMGFEKISEVVMDIGGGFVMDDFVMSVAIDKLISFTK</sequence>
<accession>A0ABY6CKS3</accession>
<dbReference type="PANTHER" id="PTHR43072">
    <property type="entry name" value="N-ACETYLTRANSFERASE"/>
    <property type="match status" value="1"/>
</dbReference>
<dbReference type="Gene3D" id="3.40.630.30">
    <property type="match status" value="1"/>
</dbReference>
<evidence type="ECO:0000313" key="2">
    <source>
        <dbReference type="EMBL" id="UXP31115.1"/>
    </source>
</evidence>
<dbReference type="Pfam" id="PF00583">
    <property type="entry name" value="Acetyltransf_1"/>
    <property type="match status" value="1"/>
</dbReference>
<dbReference type="SUPFAM" id="SSF55729">
    <property type="entry name" value="Acyl-CoA N-acyltransferases (Nat)"/>
    <property type="match status" value="1"/>
</dbReference>